<feature type="domain" description="DUF1254" evidence="1">
    <location>
        <begin position="38"/>
        <end position="76"/>
    </location>
</feature>
<protein>
    <submittedName>
        <fullName evidence="2">DUF1254 domain-containing protein</fullName>
    </submittedName>
</protein>
<name>A0ABU2WLZ9_9GAMM</name>
<accession>A0ABU2WLZ9</accession>
<evidence type="ECO:0000259" key="1">
    <source>
        <dbReference type="Pfam" id="PF06863"/>
    </source>
</evidence>
<reference evidence="2 3" key="1">
    <citation type="submission" date="2023-09" db="EMBL/GenBank/DDBJ databases">
        <authorList>
            <person name="Rey-Velasco X."/>
        </authorList>
    </citation>
    <scope>NUCLEOTIDE SEQUENCE [LARGE SCALE GENOMIC DNA]</scope>
    <source>
        <strain evidence="2 3">W345</strain>
    </source>
</reference>
<dbReference type="InterPro" id="IPR010679">
    <property type="entry name" value="DUF1254"/>
</dbReference>
<dbReference type="RefSeq" id="WP_311366056.1">
    <property type="nucleotide sequence ID" value="NZ_JAVRIC010000024.1"/>
</dbReference>
<comment type="caution">
    <text evidence="2">The sequence shown here is derived from an EMBL/GenBank/DDBJ whole genome shotgun (WGS) entry which is preliminary data.</text>
</comment>
<gene>
    <name evidence="2" type="ORF">RM530_14940</name>
</gene>
<proteinExistence type="predicted"/>
<evidence type="ECO:0000313" key="2">
    <source>
        <dbReference type="EMBL" id="MDT0498644.1"/>
    </source>
</evidence>
<dbReference type="Proteomes" id="UP001254608">
    <property type="component" value="Unassembled WGS sequence"/>
</dbReference>
<keyword evidence="3" id="KW-1185">Reference proteome</keyword>
<dbReference type="Pfam" id="PF06863">
    <property type="entry name" value="DUF1254"/>
    <property type="match status" value="1"/>
</dbReference>
<dbReference type="SUPFAM" id="SSF160935">
    <property type="entry name" value="VPA0735-like"/>
    <property type="match status" value="1"/>
</dbReference>
<evidence type="ECO:0000313" key="3">
    <source>
        <dbReference type="Proteomes" id="UP001254608"/>
    </source>
</evidence>
<organism evidence="2 3">
    <name type="scientific">Banduia mediterranea</name>
    <dbReference type="NCBI Taxonomy" id="3075609"/>
    <lineage>
        <taxon>Bacteria</taxon>
        <taxon>Pseudomonadati</taxon>
        <taxon>Pseudomonadota</taxon>
        <taxon>Gammaproteobacteria</taxon>
        <taxon>Nevskiales</taxon>
        <taxon>Algiphilaceae</taxon>
        <taxon>Banduia</taxon>
    </lineage>
</organism>
<dbReference type="EMBL" id="JAVRIC010000024">
    <property type="protein sequence ID" value="MDT0498644.1"/>
    <property type="molecule type" value="Genomic_DNA"/>
</dbReference>
<sequence>MQGLLARAGLALNGILALNRHEALYYFAESGSGGGDWNSIYHAPRTNASDRRMVMPSPDMLYSACPYDLKAGPLQVLAGTGAGAAGCVPAAVRL</sequence>